<evidence type="ECO:0000256" key="1">
    <source>
        <dbReference type="ARBA" id="ARBA00010986"/>
    </source>
</evidence>
<dbReference type="GO" id="GO:0016787">
    <property type="term" value="F:hydrolase activity"/>
    <property type="evidence" value="ECO:0007669"/>
    <property type="project" value="UniProtKB-KW"/>
</dbReference>
<dbReference type="RefSeq" id="WP_105017260.1">
    <property type="nucleotide sequence ID" value="NZ_MSCN01000001.1"/>
</dbReference>
<protein>
    <submittedName>
        <fullName evidence="5">Altronate hydrolase</fullName>
    </submittedName>
</protein>
<sequence length="550" mass="59118">MSKNYVQIDPKDNIIVAITPLEKGLKTLVAGKEVVLKENIKQKHKFSLNNFNIGDEIFMYGVLIGKATETILEGCAITIHNVVHASATFNDAKEKFTWTAPDASNFKNRTFNGYHRADGKVGTANHWLVIPLTFCENRNLDVLEGALSEKLGYETKKDFAVDTDALIKKYKAGATSEEILNTPIITTKEEISKNRLFPNVDGIKFLKHDGGCGGIRQDSEVLVKLLAGYITNPNVAGATIFSLGCQNAQIEMLQKAIEDIDPNCAKTVHYLEQQKSASERHLIEEAVKHTFIGLTEANKISRKPAPLSKLTLGLECGGSDGFSGISANPALGFASDLLVALGGSPVLSEFPELNGVEQELINRCETAEDSKKFYDLMRAYSASAVAVGSGFENNPSPGNIKDGLITDAMKSAGAAKKGGTSPVVKVLDYTEQVTKPGLNLLCTPGNDVESTTGLVGSGCNVVVFTTGLGTPTGNPVAPVLKMSSNTNLYERMNDIIDINAGTVITGEDTIETMGEKILDHIIRVASGETPSKAVLHGNNDFIPWKRGVSL</sequence>
<dbReference type="InterPro" id="IPR044144">
    <property type="entry name" value="SAF_UxaA/GarD"/>
</dbReference>
<reference evidence="5 6" key="1">
    <citation type="submission" date="2016-12" db="EMBL/GenBank/DDBJ databases">
        <title>Trade-off between light-utilization and light-protection in marine flavobacteria.</title>
        <authorList>
            <person name="Kumagai Y."/>
            <person name="Yoshizawa S."/>
            <person name="Kogure K."/>
            <person name="Iwasaki W."/>
        </authorList>
    </citation>
    <scope>NUCLEOTIDE SEQUENCE [LARGE SCALE GENOMIC DNA]</scope>
    <source>
        <strain evidence="5 6">NBRC 108759</strain>
    </source>
</reference>
<keyword evidence="2" id="KW-0456">Lyase</keyword>
<dbReference type="EMBL" id="MSCN01000001">
    <property type="protein sequence ID" value="PQJ80657.1"/>
    <property type="molecule type" value="Genomic_DNA"/>
</dbReference>
<name>A0A2S7WST2_9FLAO</name>
<proteinExistence type="inferred from homology"/>
<dbReference type="Gene3D" id="2.30.130.110">
    <property type="match status" value="1"/>
</dbReference>
<dbReference type="OrthoDB" id="9804574at2"/>
<dbReference type="InterPro" id="IPR007392">
    <property type="entry name" value="GD_AH_second"/>
</dbReference>
<dbReference type="GO" id="GO:0019698">
    <property type="term" value="P:D-galacturonate catabolic process"/>
    <property type="evidence" value="ECO:0007669"/>
    <property type="project" value="TreeGrafter"/>
</dbReference>
<keyword evidence="5" id="KW-0378">Hydrolase</keyword>
<dbReference type="Pfam" id="PF20629">
    <property type="entry name" value="GD_AH_C"/>
    <property type="match status" value="1"/>
</dbReference>
<organism evidence="5 6">
    <name type="scientific">Polaribacter porphyrae</name>
    <dbReference type="NCBI Taxonomy" id="1137780"/>
    <lineage>
        <taxon>Bacteria</taxon>
        <taxon>Pseudomonadati</taxon>
        <taxon>Bacteroidota</taxon>
        <taxon>Flavobacteriia</taxon>
        <taxon>Flavobacteriales</taxon>
        <taxon>Flavobacteriaceae</taxon>
    </lineage>
</organism>
<dbReference type="CDD" id="cd11613">
    <property type="entry name" value="SAF_AH_GD"/>
    <property type="match status" value="1"/>
</dbReference>
<evidence type="ECO:0000313" key="6">
    <source>
        <dbReference type="Proteomes" id="UP000238882"/>
    </source>
</evidence>
<gene>
    <name evidence="5" type="ORF">BTO18_16410</name>
</gene>
<dbReference type="PANTHER" id="PTHR30536">
    <property type="entry name" value="ALTRONATE/GALACTARATE DEHYDRATASE"/>
    <property type="match status" value="1"/>
</dbReference>
<dbReference type="InterPro" id="IPR052172">
    <property type="entry name" value="UxaA_altronate/galactarate_dh"/>
</dbReference>
<evidence type="ECO:0000259" key="3">
    <source>
        <dbReference type="Pfam" id="PF04295"/>
    </source>
</evidence>
<dbReference type="Proteomes" id="UP000238882">
    <property type="component" value="Unassembled WGS sequence"/>
</dbReference>
<accession>A0A2S7WST2</accession>
<dbReference type="InterPro" id="IPR048332">
    <property type="entry name" value="GD_AH_C"/>
</dbReference>
<dbReference type="AlphaFoldDB" id="A0A2S7WST2"/>
<feature type="domain" description="D-galactarate/Altronate dehydratase second" evidence="3">
    <location>
        <begin position="113"/>
        <end position="298"/>
    </location>
</feature>
<dbReference type="GO" id="GO:0016829">
    <property type="term" value="F:lyase activity"/>
    <property type="evidence" value="ECO:0007669"/>
    <property type="project" value="UniProtKB-KW"/>
</dbReference>
<evidence type="ECO:0000259" key="4">
    <source>
        <dbReference type="Pfam" id="PF20629"/>
    </source>
</evidence>
<dbReference type="PANTHER" id="PTHR30536:SF5">
    <property type="entry name" value="ALTRONATE DEHYDRATASE"/>
    <property type="match status" value="1"/>
</dbReference>
<comment type="caution">
    <text evidence="5">The sequence shown here is derived from an EMBL/GenBank/DDBJ whole genome shotgun (WGS) entry which is preliminary data.</text>
</comment>
<evidence type="ECO:0000256" key="2">
    <source>
        <dbReference type="ARBA" id="ARBA00023239"/>
    </source>
</evidence>
<comment type="similarity">
    <text evidence="1">Belongs to the UxaA family.</text>
</comment>
<evidence type="ECO:0000313" key="5">
    <source>
        <dbReference type="EMBL" id="PQJ80657.1"/>
    </source>
</evidence>
<keyword evidence="6" id="KW-1185">Reference proteome</keyword>
<feature type="domain" description="D-galactarate/Altronate dehydratase C-terminal" evidence="4">
    <location>
        <begin position="307"/>
        <end position="548"/>
    </location>
</feature>
<dbReference type="Pfam" id="PF04295">
    <property type="entry name" value="GD_AH_second"/>
    <property type="match status" value="1"/>
</dbReference>